<reference evidence="1" key="1">
    <citation type="submission" date="2024-05" db="EMBL/GenBank/DDBJ databases">
        <authorList>
            <person name="Luo Y.-C."/>
            <person name="Nicholds J."/>
            <person name="Mortimer T."/>
            <person name="Maboni G."/>
        </authorList>
    </citation>
    <scope>NUCLEOTIDE SEQUENCE</scope>
    <source>
        <strain evidence="1">151836</strain>
    </source>
</reference>
<gene>
    <name evidence="1" type="ORF">ABRZ04_09810</name>
</gene>
<accession>A0AB39CY06</accession>
<proteinExistence type="predicted"/>
<sequence length="100" mass="11089">MGIDEGMIFAVRLLLAGPFRVLRGARLIFARVFVNPNAKPAKSGLEWAFSADQFKPMPPDGYTLTLIRLMQGVVPLPSAPAIRPSVWPSRGRFLNLHRFG</sequence>
<protein>
    <submittedName>
        <fullName evidence="1">Uncharacterized protein</fullName>
    </submittedName>
</protein>
<dbReference type="AlphaFoldDB" id="A0AB39CY06"/>
<name>A0AB39CY06_9BURK</name>
<evidence type="ECO:0000313" key="1">
    <source>
        <dbReference type="EMBL" id="XDJ46621.1"/>
    </source>
</evidence>
<dbReference type="EMBL" id="CP158254">
    <property type="protein sequence ID" value="XDJ46621.1"/>
    <property type="molecule type" value="Genomic_DNA"/>
</dbReference>
<dbReference type="RefSeq" id="WP_368639365.1">
    <property type="nucleotide sequence ID" value="NZ_CP158254.1"/>
</dbReference>
<organism evidence="1">
    <name type="scientific">Castellaniella ginsengisoli</name>
    <dbReference type="NCBI Taxonomy" id="546114"/>
    <lineage>
        <taxon>Bacteria</taxon>
        <taxon>Pseudomonadati</taxon>
        <taxon>Pseudomonadota</taxon>
        <taxon>Betaproteobacteria</taxon>
        <taxon>Burkholderiales</taxon>
        <taxon>Alcaligenaceae</taxon>
        <taxon>Castellaniella</taxon>
    </lineage>
</organism>